<evidence type="ECO:0000313" key="3">
    <source>
        <dbReference type="Proteomes" id="UP000184330"/>
    </source>
</evidence>
<proteinExistence type="predicted"/>
<gene>
    <name evidence="2" type="ORF">PAC_06032</name>
</gene>
<protein>
    <submittedName>
        <fullName evidence="2">Uncharacterized protein</fullName>
    </submittedName>
</protein>
<keyword evidence="3" id="KW-1185">Reference proteome</keyword>
<sequence>MGKHIGSCIRYDFLQPPSSKDVSPLQQLIPLRISIPPVLSGSDASGSIASQDNSSDTQSKITGEAQDRQLAAEPRDLNLSPLSDLCLSWPDGASPSSVYSPFEGEWRSKAPPDCSQISNPEPIAPSLEAVVRISNIIGNGKIPWTFYWETPGRVKYYRASAVDSMPTYDLDAHMLMEAGLRWIDLNPEKMAKYEAAGNGQSREKDAR</sequence>
<feature type="region of interest" description="Disordered" evidence="1">
    <location>
        <begin position="42"/>
        <end position="61"/>
    </location>
</feature>
<reference evidence="2 3" key="1">
    <citation type="submission" date="2016-03" db="EMBL/GenBank/DDBJ databases">
        <authorList>
            <person name="Ploux O."/>
        </authorList>
    </citation>
    <scope>NUCLEOTIDE SEQUENCE [LARGE SCALE GENOMIC DNA]</scope>
    <source>
        <strain evidence="2 3">UAMH 11012</strain>
    </source>
</reference>
<evidence type="ECO:0000313" key="2">
    <source>
        <dbReference type="EMBL" id="CZR56144.1"/>
    </source>
</evidence>
<dbReference type="AlphaFoldDB" id="A0A1L7WTN6"/>
<name>A0A1L7WTN6_9HELO</name>
<dbReference type="EMBL" id="FJOG01000007">
    <property type="protein sequence ID" value="CZR56144.1"/>
    <property type="molecule type" value="Genomic_DNA"/>
</dbReference>
<dbReference type="Proteomes" id="UP000184330">
    <property type="component" value="Unassembled WGS sequence"/>
</dbReference>
<accession>A0A1L7WTN6</accession>
<organism evidence="2 3">
    <name type="scientific">Phialocephala subalpina</name>
    <dbReference type="NCBI Taxonomy" id="576137"/>
    <lineage>
        <taxon>Eukaryota</taxon>
        <taxon>Fungi</taxon>
        <taxon>Dikarya</taxon>
        <taxon>Ascomycota</taxon>
        <taxon>Pezizomycotina</taxon>
        <taxon>Leotiomycetes</taxon>
        <taxon>Helotiales</taxon>
        <taxon>Mollisiaceae</taxon>
        <taxon>Phialocephala</taxon>
        <taxon>Phialocephala fortinii species complex</taxon>
    </lineage>
</organism>
<evidence type="ECO:0000256" key="1">
    <source>
        <dbReference type="SAM" id="MobiDB-lite"/>
    </source>
</evidence>